<evidence type="ECO:0000313" key="4">
    <source>
        <dbReference type="Proteomes" id="UP000070501"/>
    </source>
</evidence>
<keyword evidence="4" id="KW-1185">Reference proteome</keyword>
<evidence type="ECO:0000313" key="3">
    <source>
        <dbReference type="EMBL" id="KXJ91201.1"/>
    </source>
</evidence>
<proteinExistence type="predicted"/>
<keyword evidence="1" id="KW-0175">Coiled coil</keyword>
<reference evidence="4" key="1">
    <citation type="submission" date="2016-02" db="EMBL/GenBank/DDBJ databases">
        <title>Draft genome sequence of Microdochium bolleyi, a fungal endophyte of beachgrass.</title>
        <authorList>
            <consortium name="DOE Joint Genome Institute"/>
            <person name="David A.S."/>
            <person name="May G."/>
            <person name="Haridas S."/>
            <person name="Lim J."/>
            <person name="Wang M."/>
            <person name="Labutti K."/>
            <person name="Lipzen A."/>
            <person name="Barry K."/>
            <person name="Grigoriev I.V."/>
        </authorList>
    </citation>
    <scope>NUCLEOTIDE SEQUENCE [LARGE SCALE GENOMIC DNA]</scope>
    <source>
        <strain evidence="4">J235TASD1</strain>
    </source>
</reference>
<feature type="coiled-coil region" evidence="1">
    <location>
        <begin position="187"/>
        <end position="270"/>
    </location>
</feature>
<gene>
    <name evidence="3" type="ORF">Micbo1qcDRAFT_225048</name>
</gene>
<name>A0A136J1W3_9PEZI</name>
<dbReference type="AlphaFoldDB" id="A0A136J1W3"/>
<dbReference type="Gene3D" id="1.20.5.340">
    <property type="match status" value="1"/>
</dbReference>
<dbReference type="InParanoid" id="A0A136J1W3"/>
<dbReference type="Proteomes" id="UP000070501">
    <property type="component" value="Unassembled WGS sequence"/>
</dbReference>
<evidence type="ECO:0000256" key="1">
    <source>
        <dbReference type="SAM" id="Coils"/>
    </source>
</evidence>
<feature type="region of interest" description="Disordered" evidence="2">
    <location>
        <begin position="1"/>
        <end position="20"/>
    </location>
</feature>
<dbReference type="EMBL" id="KQ964250">
    <property type="protein sequence ID" value="KXJ91201.1"/>
    <property type="molecule type" value="Genomic_DNA"/>
</dbReference>
<sequence>MNNSFVVPSPSTPDSAREQSGDWDTFAQCFGLEPAAKALWMKHMREDDAMALLGGLAISADTRAPDGTLDQLSARLDMMADQDVDQDFSALVMQRQNATHRASGEFDIEDLIWLFTRSQEAQKMRIERCTLQSFVSGLVSSMAKEVRRGESLHAMTHVIRLLTGFLKVLDTSPTRTQESQHVTDSSVNGYSAEIRRLEEETQSHDQTLDDHGMMLHMHEALFHTLEEQVGKLAEEHHKVEQRCNEAVERCQKAEERCRKVEEDYRALKKDFERLWESALILSP</sequence>
<organism evidence="3 4">
    <name type="scientific">Microdochium bolleyi</name>
    <dbReference type="NCBI Taxonomy" id="196109"/>
    <lineage>
        <taxon>Eukaryota</taxon>
        <taxon>Fungi</taxon>
        <taxon>Dikarya</taxon>
        <taxon>Ascomycota</taxon>
        <taxon>Pezizomycotina</taxon>
        <taxon>Sordariomycetes</taxon>
        <taxon>Xylariomycetidae</taxon>
        <taxon>Xylariales</taxon>
        <taxon>Microdochiaceae</taxon>
        <taxon>Microdochium</taxon>
    </lineage>
</organism>
<protein>
    <submittedName>
        <fullName evidence="3">Uncharacterized protein</fullName>
    </submittedName>
</protein>
<dbReference type="SUPFAM" id="SSF57997">
    <property type="entry name" value="Tropomyosin"/>
    <property type="match status" value="1"/>
</dbReference>
<evidence type="ECO:0000256" key="2">
    <source>
        <dbReference type="SAM" id="MobiDB-lite"/>
    </source>
</evidence>
<accession>A0A136J1W3</accession>